<dbReference type="GeneID" id="109420368"/>
<evidence type="ECO:0000313" key="1">
    <source>
        <dbReference type="EnsemblMetazoa" id="AALFPA23_003634.P4116"/>
    </source>
</evidence>
<protein>
    <submittedName>
        <fullName evidence="1">Uncharacterized protein</fullName>
    </submittedName>
</protein>
<reference evidence="2" key="1">
    <citation type="journal article" date="2015" name="Proc. Natl. Acad. Sci. U.S.A.">
        <title>Genome sequence of the Asian Tiger mosquito, Aedes albopictus, reveals insights into its biology, genetics, and evolution.</title>
        <authorList>
            <person name="Chen X.G."/>
            <person name="Jiang X."/>
            <person name="Gu J."/>
            <person name="Xu M."/>
            <person name="Wu Y."/>
            <person name="Deng Y."/>
            <person name="Zhang C."/>
            <person name="Bonizzoni M."/>
            <person name="Dermauw W."/>
            <person name="Vontas J."/>
            <person name="Armbruster P."/>
            <person name="Huang X."/>
            <person name="Yang Y."/>
            <person name="Zhang H."/>
            <person name="He W."/>
            <person name="Peng H."/>
            <person name="Liu Y."/>
            <person name="Wu K."/>
            <person name="Chen J."/>
            <person name="Lirakis M."/>
            <person name="Topalis P."/>
            <person name="Van Leeuwen T."/>
            <person name="Hall A.B."/>
            <person name="Jiang X."/>
            <person name="Thorpe C."/>
            <person name="Mueller R.L."/>
            <person name="Sun C."/>
            <person name="Waterhouse R.M."/>
            <person name="Yan G."/>
            <person name="Tu Z.J."/>
            <person name="Fang X."/>
            <person name="James A.A."/>
        </authorList>
    </citation>
    <scope>NUCLEOTIDE SEQUENCE [LARGE SCALE GENOMIC DNA]</scope>
    <source>
        <strain evidence="2">Foshan</strain>
    </source>
</reference>
<dbReference type="Proteomes" id="UP000069940">
    <property type="component" value="Unassembled WGS sequence"/>
</dbReference>
<proteinExistence type="predicted"/>
<accession>A0ABM1XWX9</accession>
<reference evidence="1" key="2">
    <citation type="submission" date="2025-05" db="UniProtKB">
        <authorList>
            <consortium name="EnsemblMetazoa"/>
        </authorList>
    </citation>
    <scope>IDENTIFICATION</scope>
    <source>
        <strain evidence="1">Foshan</strain>
    </source>
</reference>
<dbReference type="EnsemblMetazoa" id="AALFPA23_003634.R4116">
    <property type="protein sequence ID" value="AALFPA23_003634.P4116"/>
    <property type="gene ID" value="AALFPA23_003634"/>
</dbReference>
<evidence type="ECO:0000313" key="2">
    <source>
        <dbReference type="Proteomes" id="UP000069940"/>
    </source>
</evidence>
<name>A0ABM1XWX9_AEDAL</name>
<organism evidence="1 2">
    <name type="scientific">Aedes albopictus</name>
    <name type="common">Asian tiger mosquito</name>
    <name type="synonym">Stegomyia albopicta</name>
    <dbReference type="NCBI Taxonomy" id="7160"/>
    <lineage>
        <taxon>Eukaryota</taxon>
        <taxon>Metazoa</taxon>
        <taxon>Ecdysozoa</taxon>
        <taxon>Arthropoda</taxon>
        <taxon>Hexapoda</taxon>
        <taxon>Insecta</taxon>
        <taxon>Pterygota</taxon>
        <taxon>Neoptera</taxon>
        <taxon>Endopterygota</taxon>
        <taxon>Diptera</taxon>
        <taxon>Nematocera</taxon>
        <taxon>Culicoidea</taxon>
        <taxon>Culicidae</taxon>
        <taxon>Culicinae</taxon>
        <taxon>Aedini</taxon>
        <taxon>Aedes</taxon>
        <taxon>Stegomyia</taxon>
    </lineage>
</organism>
<keyword evidence="2" id="KW-1185">Reference proteome</keyword>
<sequence>MISIRLAEASDTALVQVRRQLQPCHLCIQQPQHTTRGRSSFGPRTSPISDSCDFPYLVTRSASCVSYLPGNMISIRLAEASDTALVQVRRKLQPCHLCIQQPQHTTRGRSRFGPRTSPISDSCDFPYLVTRSASSLSYLPVRRKLQPCHLCIQQSQHTTRGRSSFGPRTSPISDSCDFPYLVTRSASSVSYLPGNMISIRLAEASDTALVQVRRKLQPCHLCIQQPQHTSRGRSSFGPRTSPISDSCDFPYLVTRSASCVSYLPGNMISIRLAEASDTALVQVRRKLQPCHLCIQQPQHTTRGRSRFGPRTSPISDSCDFPYLVTRSASSLSYLPVRRKLQPCHLCIQQSQHTTRGRSSFGPRTSPISDSCDFPYLVTRSASSVSYLPGNMISIRLAEASDTALVQVRRKLQPCHLCIQQPQHTSRGRSSFGPRTSPISDSCDFPYLVTRSASSLSYLPVRRQLQSCHPCIQQPQHSIRGRSSFEHHRFLRFPVPGDSVSW</sequence>
<dbReference type="RefSeq" id="XP_062707798.1">
    <property type="nucleotide sequence ID" value="XM_062851814.1"/>
</dbReference>